<proteinExistence type="predicted"/>
<protein>
    <recommendedName>
        <fullName evidence="5">FHA domain-containing protein</fullName>
    </recommendedName>
</protein>
<dbReference type="AlphaFoldDB" id="A0A8T8SEI1"/>
<feature type="compositionally biased region" description="Polar residues" evidence="1">
    <location>
        <begin position="217"/>
        <end position="229"/>
    </location>
</feature>
<name>A0A8T8SEI1_9BASI</name>
<comment type="caution">
    <text evidence="3">The sequence shown here is derived from an EMBL/GenBank/DDBJ whole genome shotgun (WGS) entry which is preliminary data.</text>
</comment>
<feature type="region of interest" description="Disordered" evidence="1">
    <location>
        <begin position="331"/>
        <end position="357"/>
    </location>
</feature>
<evidence type="ECO:0000256" key="1">
    <source>
        <dbReference type="SAM" id="MobiDB-lite"/>
    </source>
</evidence>
<keyword evidence="2" id="KW-0732">Signal</keyword>
<reference evidence="3" key="1">
    <citation type="submission" date="2016-04" db="EMBL/GenBank/DDBJ databases">
        <authorList>
            <person name="Nguyen H.D."/>
            <person name="Kesanakurti P."/>
            <person name="Cullis J."/>
            <person name="Levesque C.A."/>
            <person name="Hambleton S."/>
        </authorList>
    </citation>
    <scope>NUCLEOTIDE SEQUENCE</scope>
    <source>
        <strain evidence="3">DAOMC 238032</strain>
    </source>
</reference>
<feature type="compositionally biased region" description="Polar residues" evidence="1">
    <location>
        <begin position="246"/>
        <end position="260"/>
    </location>
</feature>
<organism evidence="3 4">
    <name type="scientific">Tilletia caries</name>
    <name type="common">wheat bunt fungus</name>
    <dbReference type="NCBI Taxonomy" id="13290"/>
    <lineage>
        <taxon>Eukaryota</taxon>
        <taxon>Fungi</taxon>
        <taxon>Dikarya</taxon>
        <taxon>Basidiomycota</taxon>
        <taxon>Ustilaginomycotina</taxon>
        <taxon>Exobasidiomycetes</taxon>
        <taxon>Tilletiales</taxon>
        <taxon>Tilletiaceae</taxon>
        <taxon>Tilletia</taxon>
    </lineage>
</organism>
<dbReference type="EMBL" id="LWDD02003087">
    <property type="protein sequence ID" value="KAE8238126.1"/>
    <property type="molecule type" value="Genomic_DNA"/>
</dbReference>
<feature type="compositionally biased region" description="Basic and acidic residues" evidence="1">
    <location>
        <begin position="230"/>
        <end position="241"/>
    </location>
</feature>
<accession>A0A8T8SEI1</accession>
<gene>
    <name evidence="3" type="ORF">A4X03_0g8943</name>
</gene>
<evidence type="ECO:0000313" key="4">
    <source>
        <dbReference type="Proteomes" id="UP000077671"/>
    </source>
</evidence>
<dbReference type="Proteomes" id="UP000077671">
    <property type="component" value="Unassembled WGS sequence"/>
</dbReference>
<feature type="region of interest" description="Disordered" evidence="1">
    <location>
        <begin position="217"/>
        <end position="303"/>
    </location>
</feature>
<evidence type="ECO:0000313" key="3">
    <source>
        <dbReference type="EMBL" id="KAE8238126.1"/>
    </source>
</evidence>
<evidence type="ECO:0008006" key="5">
    <source>
        <dbReference type="Google" id="ProtNLM"/>
    </source>
</evidence>
<reference evidence="3" key="2">
    <citation type="journal article" date="2019" name="IMA Fungus">
        <title>Genome sequencing and comparison of five Tilletia species to identify candidate genes for the detection of regulated species infecting wheat.</title>
        <authorList>
            <person name="Nguyen H.D.T."/>
            <person name="Sultana T."/>
            <person name="Kesanakurti P."/>
            <person name="Hambleton S."/>
        </authorList>
    </citation>
    <scope>NUCLEOTIDE SEQUENCE</scope>
    <source>
        <strain evidence="3">DAOMC 238032</strain>
    </source>
</reference>
<evidence type="ECO:0000256" key="2">
    <source>
        <dbReference type="SAM" id="SignalP"/>
    </source>
</evidence>
<feature type="chain" id="PRO_5035948502" description="FHA domain-containing protein" evidence="2">
    <location>
        <begin position="18"/>
        <end position="506"/>
    </location>
</feature>
<sequence length="506" mass="54406">YAMIFFCHLHLIPLARAAEGPTSSWPAAEQGHFDIGPSTSCNDPFLSTFTSSHPRITFSDGIFTLLDSGKVSTIRINGRALPLQTEQALLQNDIIEFARDSKSEFNPNMSCRVDLITSTSANLQLPGPYTFTSSKRGPTYAREQDTWRSIDDMARHHGFSSFKSAPRIAAFTFSSCTVTTRRLFPLFRDDPVPSTSGPTLASSVTFRYGDFVDAFNASTPNVEDSPSSESSEHLQTHRSLDDIAVTGTSESPGDRTTCSPAPSDALPITITGKRRASDHRAADSETEEVNSEESPITYEGTNDRISGCFDSIRQAGSTSTATSVLTSVSATDTLTSTRRPTQAAKPGSFPGTTDSVNRSLLTSAPGVSRLPVSPSSLSTWVGSAVTAMSSISSADKWISRRLACFRRHRPSAGQVRVAGLCCFSTGTDCSTPGASQYAGDDALPFQYPVSIHALRLQSKFSSFNAQTDHGYQAERHVSSRTTRTCCFAVLAILFNSISSASPSSVL</sequence>
<feature type="signal peptide" evidence="2">
    <location>
        <begin position="1"/>
        <end position="17"/>
    </location>
</feature>
<feature type="non-terminal residue" evidence="3">
    <location>
        <position position="1"/>
    </location>
</feature>